<name>A0A6A6TY16_9PEZI</name>
<organism evidence="1 2">
    <name type="scientific">Microthyrium microscopicum</name>
    <dbReference type="NCBI Taxonomy" id="703497"/>
    <lineage>
        <taxon>Eukaryota</taxon>
        <taxon>Fungi</taxon>
        <taxon>Dikarya</taxon>
        <taxon>Ascomycota</taxon>
        <taxon>Pezizomycotina</taxon>
        <taxon>Dothideomycetes</taxon>
        <taxon>Dothideomycetes incertae sedis</taxon>
        <taxon>Microthyriales</taxon>
        <taxon>Microthyriaceae</taxon>
        <taxon>Microthyrium</taxon>
    </lineage>
</organism>
<gene>
    <name evidence="1" type="ORF">BT63DRAFT_429754</name>
</gene>
<dbReference type="AlphaFoldDB" id="A0A6A6TY16"/>
<keyword evidence="2" id="KW-1185">Reference proteome</keyword>
<dbReference type="OrthoDB" id="3258386at2759"/>
<evidence type="ECO:0000313" key="1">
    <source>
        <dbReference type="EMBL" id="KAF2664231.1"/>
    </source>
</evidence>
<sequence length="148" mass="17320">MSAMHSALRIREIQLLIIDQIVGDAFETNEKLNLSQHRTVLSFALCCNDFWRAALPTLWRTVPSLLSVIKTFPSTLWEDVESQLIREPQTPIYETYDLSENDSMFADDDVSHLDYQQYQLVFIRDINKEDWSRFQAHAQYVPHPSTDQ</sequence>
<accession>A0A6A6TY16</accession>
<protein>
    <submittedName>
        <fullName evidence="1">Uncharacterized protein</fullName>
    </submittedName>
</protein>
<evidence type="ECO:0000313" key="2">
    <source>
        <dbReference type="Proteomes" id="UP000799302"/>
    </source>
</evidence>
<dbReference type="Proteomes" id="UP000799302">
    <property type="component" value="Unassembled WGS sequence"/>
</dbReference>
<proteinExistence type="predicted"/>
<reference evidence="1" key="1">
    <citation type="journal article" date="2020" name="Stud. Mycol.">
        <title>101 Dothideomycetes genomes: a test case for predicting lifestyles and emergence of pathogens.</title>
        <authorList>
            <person name="Haridas S."/>
            <person name="Albert R."/>
            <person name="Binder M."/>
            <person name="Bloem J."/>
            <person name="Labutti K."/>
            <person name="Salamov A."/>
            <person name="Andreopoulos B."/>
            <person name="Baker S."/>
            <person name="Barry K."/>
            <person name="Bills G."/>
            <person name="Bluhm B."/>
            <person name="Cannon C."/>
            <person name="Castanera R."/>
            <person name="Culley D."/>
            <person name="Daum C."/>
            <person name="Ezra D."/>
            <person name="Gonzalez J."/>
            <person name="Henrissat B."/>
            <person name="Kuo A."/>
            <person name="Liang C."/>
            <person name="Lipzen A."/>
            <person name="Lutzoni F."/>
            <person name="Magnuson J."/>
            <person name="Mondo S."/>
            <person name="Nolan M."/>
            <person name="Ohm R."/>
            <person name="Pangilinan J."/>
            <person name="Park H.-J."/>
            <person name="Ramirez L."/>
            <person name="Alfaro M."/>
            <person name="Sun H."/>
            <person name="Tritt A."/>
            <person name="Yoshinaga Y."/>
            <person name="Zwiers L.-H."/>
            <person name="Turgeon B."/>
            <person name="Goodwin S."/>
            <person name="Spatafora J."/>
            <person name="Crous P."/>
            <person name="Grigoriev I."/>
        </authorList>
    </citation>
    <scope>NUCLEOTIDE SEQUENCE</scope>
    <source>
        <strain evidence="1">CBS 115976</strain>
    </source>
</reference>
<dbReference type="EMBL" id="MU004243">
    <property type="protein sequence ID" value="KAF2664231.1"/>
    <property type="molecule type" value="Genomic_DNA"/>
</dbReference>